<reference evidence="2 3" key="1">
    <citation type="submission" date="2014-11" db="EMBL/GenBank/DDBJ databases">
        <authorList>
            <person name="Wibberg Daniel"/>
        </authorList>
    </citation>
    <scope>NUCLEOTIDE SEQUENCE [LARGE SCALE GENOMIC DNA]</scope>
    <source>
        <strain evidence="2">Rhizoctonia solani AG1-IB 7/3/14</strain>
    </source>
</reference>
<keyword evidence="1" id="KW-1133">Transmembrane helix</keyword>
<organism evidence="2 3">
    <name type="scientific">Thanatephorus cucumeris (strain AG1-IB / isolate 7/3/14)</name>
    <name type="common">Lettuce bottom rot fungus</name>
    <name type="synonym">Rhizoctonia solani</name>
    <dbReference type="NCBI Taxonomy" id="1108050"/>
    <lineage>
        <taxon>Eukaryota</taxon>
        <taxon>Fungi</taxon>
        <taxon>Dikarya</taxon>
        <taxon>Basidiomycota</taxon>
        <taxon>Agaricomycotina</taxon>
        <taxon>Agaricomycetes</taxon>
        <taxon>Cantharellales</taxon>
        <taxon>Ceratobasidiaceae</taxon>
        <taxon>Rhizoctonia</taxon>
        <taxon>Rhizoctonia solani AG-1</taxon>
    </lineage>
</organism>
<dbReference type="EMBL" id="LN679162">
    <property type="protein sequence ID" value="CEL62202.1"/>
    <property type="molecule type" value="Genomic_DNA"/>
</dbReference>
<feature type="transmembrane region" description="Helical" evidence="1">
    <location>
        <begin position="21"/>
        <end position="42"/>
    </location>
</feature>
<evidence type="ECO:0008006" key="4">
    <source>
        <dbReference type="Google" id="ProtNLM"/>
    </source>
</evidence>
<protein>
    <recommendedName>
        <fullName evidence="4">Allergen protein</fullName>
    </recommendedName>
</protein>
<keyword evidence="1" id="KW-0472">Membrane</keyword>
<dbReference type="AlphaFoldDB" id="A0A0B7G180"/>
<keyword evidence="3" id="KW-1185">Reference proteome</keyword>
<name>A0A0B7G180_THACB</name>
<evidence type="ECO:0000313" key="3">
    <source>
        <dbReference type="Proteomes" id="UP000059188"/>
    </source>
</evidence>
<dbReference type="Proteomes" id="UP000059188">
    <property type="component" value="Unassembled WGS sequence"/>
</dbReference>
<evidence type="ECO:0000256" key="1">
    <source>
        <dbReference type="SAM" id="Phobius"/>
    </source>
</evidence>
<proteinExistence type="predicted"/>
<keyword evidence="1" id="KW-0812">Transmembrane</keyword>
<dbReference type="STRING" id="1108050.A0A0B7G180"/>
<sequence length="221" mass="23913">MGRQTPIKDTLPSESVNNCHILLVLYDYFMIMFSSPLLLALLGTTLAAPHLNNRQAANDNVVYITDVNTYCIIMPRYEHTDVGASEYPGGMKTFCSPNGIFDKNLQGELPQDFWSNVEISAVPGVNGARRVQLTGCIRPELSTQLNSGDGGGQYDSSGGEGGLGNPQGSVCIGYNHYVELIEPAGRRACIRCCDDPTDCPLTMDTLGCQTVIPGNYFDCTS</sequence>
<gene>
    <name evidence="2" type="ORF">RSOLAG1IB_10284</name>
</gene>
<evidence type="ECO:0000313" key="2">
    <source>
        <dbReference type="EMBL" id="CEL62202.1"/>
    </source>
</evidence>
<accession>A0A0B7G180</accession>
<dbReference type="OrthoDB" id="3044029at2759"/>